<dbReference type="Pfam" id="PF01344">
    <property type="entry name" value="Kelch_1"/>
    <property type="match status" value="1"/>
</dbReference>
<proteinExistence type="predicted"/>
<keyword evidence="6" id="KW-1185">Reference proteome</keyword>
<dbReference type="Pfam" id="PF07707">
    <property type="entry name" value="BACK"/>
    <property type="match status" value="1"/>
</dbReference>
<dbReference type="Gene3D" id="2.120.10.80">
    <property type="entry name" value="Kelch-type beta propeller"/>
    <property type="match status" value="2"/>
</dbReference>
<evidence type="ECO:0000256" key="1">
    <source>
        <dbReference type="ARBA" id="ARBA00022441"/>
    </source>
</evidence>
<dbReference type="SUPFAM" id="SSF117281">
    <property type="entry name" value="Kelch motif"/>
    <property type="match status" value="1"/>
</dbReference>
<dbReference type="FunFam" id="1.25.40.420:FF:000001">
    <property type="entry name" value="Kelch-like family member 12"/>
    <property type="match status" value="1"/>
</dbReference>
<evidence type="ECO:0000256" key="3">
    <source>
        <dbReference type="SAM" id="MobiDB-lite"/>
    </source>
</evidence>
<dbReference type="InterPro" id="IPR015915">
    <property type="entry name" value="Kelch-typ_b-propeller"/>
</dbReference>
<protein>
    <recommendedName>
        <fullName evidence="4">BTB domain-containing protein</fullName>
    </recommendedName>
</protein>
<dbReference type="Proteomes" id="UP001176961">
    <property type="component" value="Unassembled WGS sequence"/>
</dbReference>
<keyword evidence="2" id="KW-0677">Repeat</keyword>
<feature type="domain" description="BTB" evidence="4">
    <location>
        <begin position="114"/>
        <end position="182"/>
    </location>
</feature>
<dbReference type="PROSITE" id="PS50097">
    <property type="entry name" value="BTB"/>
    <property type="match status" value="1"/>
</dbReference>
<dbReference type="InterPro" id="IPR011705">
    <property type="entry name" value="BACK"/>
</dbReference>
<sequence length="658" mass="73269">AACNANVDESKDVVVSLKSPDESEPPHRCTDDETSCEGNRQDQDDVAGDTILSQEEDEKRMSFLDATIRTFHSIPFPIPKTLGCDSDVSVDHDQILHKQASTSFSMLRSYGLLCDVELSTGDARTIIAHKVILAAVSSYFRAMFTVDMVESKKNKITMHNIDFITLEQIINYIYSGRIQLNGKNVLPVMFAANFLQLNDLTERCAEFLKNRLNASNVLFVRAICSALNCRSALRDTERFIETYFSLVCDSDAFLDLPIDDLVELLSRDSLYVENEESVCKAALRWVDHDAEHRKQFMCRILKSIRLLSLEPTFLAKVVGRHPLVRDDRRSRDLVDEVKDFHLIPEADRTIPYPSSCDPRECPHRPCLIFAVGGASSDGTLCEVEKYDPIRRHWVAAEPMTAKRKNFGVAVHDGLIYAVGGNCDDAPEPVNTMQSFSWSASQWNAMPDMPTPRSKLSVAVLDDKLYACGGECGNGVVNTVHIFDFSKNTWEEGVAMPQNRRDAAVAILDGALYLIGGHDGNSVLSSVVRFCAAKNEWLEVPSLGSPRHLAAATALNDRIYVCGGSNGKEDLNSVECFDPLLNYWFTVPPMKVVRKNHFLLSYDNAIYAIAGENDSTALSSMEVLHDGGSCEWEFVEYLNTSRKEFGAAVVPISVSQLRS</sequence>
<dbReference type="EMBL" id="CATQJL010000112">
    <property type="protein sequence ID" value="CAJ0594135.1"/>
    <property type="molecule type" value="Genomic_DNA"/>
</dbReference>
<feature type="non-terminal residue" evidence="5">
    <location>
        <position position="1"/>
    </location>
</feature>
<keyword evidence="1" id="KW-0880">Kelch repeat</keyword>
<reference evidence="5" key="1">
    <citation type="submission" date="2023-07" db="EMBL/GenBank/DDBJ databases">
        <authorList>
            <consortium name="CYATHOMIX"/>
        </authorList>
    </citation>
    <scope>NUCLEOTIDE SEQUENCE</scope>
    <source>
        <strain evidence="5">N/A</strain>
    </source>
</reference>
<evidence type="ECO:0000256" key="2">
    <source>
        <dbReference type="ARBA" id="ARBA00022737"/>
    </source>
</evidence>
<organism evidence="5 6">
    <name type="scientific">Cylicocyclus nassatus</name>
    <name type="common">Nematode worm</name>
    <dbReference type="NCBI Taxonomy" id="53992"/>
    <lineage>
        <taxon>Eukaryota</taxon>
        <taxon>Metazoa</taxon>
        <taxon>Ecdysozoa</taxon>
        <taxon>Nematoda</taxon>
        <taxon>Chromadorea</taxon>
        <taxon>Rhabditida</taxon>
        <taxon>Rhabditina</taxon>
        <taxon>Rhabditomorpha</taxon>
        <taxon>Strongyloidea</taxon>
        <taxon>Strongylidae</taxon>
        <taxon>Cylicocyclus</taxon>
    </lineage>
</organism>
<dbReference type="SMART" id="SM00612">
    <property type="entry name" value="Kelch"/>
    <property type="match status" value="6"/>
</dbReference>
<dbReference type="Pfam" id="PF24681">
    <property type="entry name" value="Kelch_KLHDC2_KLHL20_DRC7"/>
    <property type="match status" value="1"/>
</dbReference>
<evidence type="ECO:0000259" key="4">
    <source>
        <dbReference type="PROSITE" id="PS50097"/>
    </source>
</evidence>
<comment type="caution">
    <text evidence="5">The sequence shown here is derived from an EMBL/GenBank/DDBJ whole genome shotgun (WGS) entry which is preliminary data.</text>
</comment>
<dbReference type="Gene3D" id="3.30.710.10">
    <property type="entry name" value="Potassium Channel Kv1.1, Chain A"/>
    <property type="match status" value="1"/>
</dbReference>
<dbReference type="InterPro" id="IPR000210">
    <property type="entry name" value="BTB/POZ_dom"/>
</dbReference>
<evidence type="ECO:0000313" key="6">
    <source>
        <dbReference type="Proteomes" id="UP001176961"/>
    </source>
</evidence>
<dbReference type="PANTHER" id="PTHR45632:SF3">
    <property type="entry name" value="KELCH-LIKE PROTEIN 32"/>
    <property type="match status" value="1"/>
</dbReference>
<gene>
    <name evidence="5" type="ORF">CYNAS_LOCUS6118</name>
</gene>
<dbReference type="PANTHER" id="PTHR45632">
    <property type="entry name" value="LD33804P"/>
    <property type="match status" value="1"/>
</dbReference>
<dbReference type="PIRSF" id="PIRSF037037">
    <property type="entry name" value="Kelch-like_protein_gigaxonin"/>
    <property type="match status" value="1"/>
</dbReference>
<dbReference type="InterPro" id="IPR017096">
    <property type="entry name" value="BTB-kelch_protein"/>
</dbReference>
<feature type="compositionally biased region" description="Basic and acidic residues" evidence="3">
    <location>
        <begin position="19"/>
        <end position="31"/>
    </location>
</feature>
<dbReference type="InterPro" id="IPR011333">
    <property type="entry name" value="SKP1/BTB/POZ_sf"/>
</dbReference>
<feature type="region of interest" description="Disordered" evidence="3">
    <location>
        <begin position="1"/>
        <end position="46"/>
    </location>
</feature>
<accession>A0AA36GL76</accession>
<dbReference type="SMART" id="SM00225">
    <property type="entry name" value="BTB"/>
    <property type="match status" value="1"/>
</dbReference>
<dbReference type="SUPFAM" id="SSF54695">
    <property type="entry name" value="POZ domain"/>
    <property type="match status" value="1"/>
</dbReference>
<dbReference type="InterPro" id="IPR006652">
    <property type="entry name" value="Kelch_1"/>
</dbReference>
<dbReference type="AlphaFoldDB" id="A0AA36GL76"/>
<evidence type="ECO:0000313" key="5">
    <source>
        <dbReference type="EMBL" id="CAJ0594135.1"/>
    </source>
</evidence>
<name>A0AA36GL76_CYLNA</name>
<dbReference type="SMART" id="SM00875">
    <property type="entry name" value="BACK"/>
    <property type="match status" value="1"/>
</dbReference>
<dbReference type="Gene3D" id="1.25.40.420">
    <property type="match status" value="1"/>
</dbReference>
<dbReference type="Pfam" id="PF00651">
    <property type="entry name" value="BTB"/>
    <property type="match status" value="1"/>
</dbReference>